<dbReference type="EMBL" id="JAVDWQ010000002">
    <property type="protein sequence ID" value="MDR7208864.1"/>
    <property type="molecule type" value="Genomic_DNA"/>
</dbReference>
<dbReference type="Pfam" id="PF22028">
    <property type="entry name" value="DUF6934"/>
    <property type="match status" value="1"/>
</dbReference>
<keyword evidence="2" id="KW-1185">Reference proteome</keyword>
<evidence type="ECO:0000313" key="2">
    <source>
        <dbReference type="Proteomes" id="UP001269081"/>
    </source>
</evidence>
<dbReference type="RefSeq" id="WP_310278376.1">
    <property type="nucleotide sequence ID" value="NZ_JAVDWQ010000002.1"/>
</dbReference>
<protein>
    <submittedName>
        <fullName evidence="1">Uncharacterized protein</fullName>
    </submittedName>
</protein>
<gene>
    <name evidence="1" type="ORF">J2W48_000794</name>
</gene>
<sequence>MEDLINESYDFEQVDNDPLHTKYDFVSNGKKDIPKRIAMIKYPHPGLERFYNLGFGNIFIDENGNESISDMSRDNNKDDKDKVLKTVFTCALDFLSTSPNSILTFYGNTSAKHRLYKMDLNKNLLSIENCFIIKGCVIHDLKITESKENGKELNSVINIDNIEYQVYDPAKSRIYSFITFEIKDDLK</sequence>
<dbReference type="Proteomes" id="UP001269081">
    <property type="component" value="Unassembled WGS sequence"/>
</dbReference>
<reference evidence="1 2" key="1">
    <citation type="submission" date="2023-07" db="EMBL/GenBank/DDBJ databases">
        <title>Sorghum-associated microbial communities from plants grown in Nebraska, USA.</title>
        <authorList>
            <person name="Schachtman D."/>
        </authorList>
    </citation>
    <scope>NUCLEOTIDE SEQUENCE [LARGE SCALE GENOMIC DNA]</scope>
    <source>
        <strain evidence="1 2">4129</strain>
    </source>
</reference>
<proteinExistence type="predicted"/>
<accession>A0ABU1Y3R3</accession>
<dbReference type="InterPro" id="IPR053865">
    <property type="entry name" value="DUF6934"/>
</dbReference>
<evidence type="ECO:0000313" key="1">
    <source>
        <dbReference type="EMBL" id="MDR7208864.1"/>
    </source>
</evidence>
<name>A0ABU1Y3R3_9FLAO</name>
<comment type="caution">
    <text evidence="1">The sequence shown here is derived from an EMBL/GenBank/DDBJ whole genome shotgun (WGS) entry which is preliminary data.</text>
</comment>
<organism evidence="1 2">
    <name type="scientific">Flavobacterium piscis</name>
    <dbReference type="NCBI Taxonomy" id="1114874"/>
    <lineage>
        <taxon>Bacteria</taxon>
        <taxon>Pseudomonadati</taxon>
        <taxon>Bacteroidota</taxon>
        <taxon>Flavobacteriia</taxon>
        <taxon>Flavobacteriales</taxon>
        <taxon>Flavobacteriaceae</taxon>
        <taxon>Flavobacterium</taxon>
    </lineage>
</organism>